<dbReference type="InterPro" id="IPR004716">
    <property type="entry name" value="PTS_IIA_glucitol/sorbitol-sp"/>
</dbReference>
<dbReference type="GO" id="GO:0016301">
    <property type="term" value="F:kinase activity"/>
    <property type="evidence" value="ECO:0007669"/>
    <property type="project" value="TreeGrafter"/>
</dbReference>
<sequence>MTETEITQIGKNAINDENILVLFGESVTPDLLDVSIVQKPINDEPIILEKGGQLIFGDQAYQVIGVGPLANQNLNEIGHATVFFQKEAGVIPNAIYVVPEKLPDLEVGMKITFQ</sequence>
<dbReference type="SUPFAM" id="SSF141530">
    <property type="entry name" value="PTSIIA/GutA-like"/>
    <property type="match status" value="1"/>
</dbReference>
<accession>A0A437ULV1</accession>
<dbReference type="GO" id="GO:0005737">
    <property type="term" value="C:cytoplasm"/>
    <property type="evidence" value="ECO:0007669"/>
    <property type="project" value="InterPro"/>
</dbReference>
<reference evidence="1 2" key="1">
    <citation type="submission" date="2018-12" db="EMBL/GenBank/DDBJ databases">
        <title>A novel vanA-carrying plasmid in a clinical isolate of Enterococcus avium.</title>
        <authorList>
            <person name="Bernasconi O.J."/>
            <person name="Luzzaro F."/>
            <person name="Endimiani A."/>
        </authorList>
    </citation>
    <scope>NUCLEOTIDE SEQUENCE [LARGE SCALE GENOMIC DNA]</scope>
    <source>
        <strain evidence="1 2">LC0559/18</strain>
    </source>
</reference>
<name>A0A437ULV1_ENTAV</name>
<dbReference type="GO" id="GO:0009401">
    <property type="term" value="P:phosphoenolpyruvate-dependent sugar phosphotransferase system"/>
    <property type="evidence" value="ECO:0007669"/>
    <property type="project" value="InterPro"/>
</dbReference>
<dbReference type="EMBL" id="RYZS01000001">
    <property type="protein sequence ID" value="RVU94637.1"/>
    <property type="molecule type" value="Genomic_DNA"/>
</dbReference>
<evidence type="ECO:0000313" key="1">
    <source>
        <dbReference type="EMBL" id="RVU94637.1"/>
    </source>
</evidence>
<comment type="caution">
    <text evidence="1">The sequence shown here is derived from an EMBL/GenBank/DDBJ whole genome shotgun (WGS) entry which is preliminary data.</text>
</comment>
<dbReference type="RefSeq" id="WP_127978669.1">
    <property type="nucleotide sequence ID" value="NZ_CP034169.1"/>
</dbReference>
<dbReference type="Gene3D" id="2.40.33.40">
    <property type="entry name" value="Phosphotransferase system, glucitol/sorbitol-specific IIA component"/>
    <property type="match status" value="1"/>
</dbReference>
<dbReference type="PANTHER" id="PTHR40398:SF1">
    <property type="entry name" value="PTS SYSTEM GLUCITOL_SORBITOL-SPECIFIC EIIA COMPONENT"/>
    <property type="match status" value="1"/>
</dbReference>
<dbReference type="InterPro" id="IPR036665">
    <property type="entry name" value="PTS_IIA_glucitol/sorbitol_sf"/>
</dbReference>
<protein>
    <submittedName>
        <fullName evidence="1">Uncharacterized protein</fullName>
    </submittedName>
</protein>
<gene>
    <name evidence="1" type="ORF">EK398_07120</name>
</gene>
<dbReference type="AlphaFoldDB" id="A0A437ULV1"/>
<dbReference type="Pfam" id="PF03829">
    <property type="entry name" value="PTSIIA_gutA"/>
    <property type="match status" value="1"/>
</dbReference>
<dbReference type="Proteomes" id="UP000288388">
    <property type="component" value="Unassembled WGS sequence"/>
</dbReference>
<evidence type="ECO:0000313" key="2">
    <source>
        <dbReference type="Proteomes" id="UP000288388"/>
    </source>
</evidence>
<dbReference type="PANTHER" id="PTHR40398">
    <property type="entry name" value="PTS SYSTEM GLUCITOL/SORBITOL-SPECIFIC EIIA COMPONENT"/>
    <property type="match status" value="1"/>
</dbReference>
<dbReference type="GO" id="GO:0008982">
    <property type="term" value="F:protein-N(PI)-phosphohistidine-sugar phosphotransferase activity"/>
    <property type="evidence" value="ECO:0007669"/>
    <property type="project" value="InterPro"/>
</dbReference>
<proteinExistence type="predicted"/>
<organism evidence="1 2">
    <name type="scientific">Enterococcus avium</name>
    <name type="common">Streptococcus avium</name>
    <dbReference type="NCBI Taxonomy" id="33945"/>
    <lineage>
        <taxon>Bacteria</taxon>
        <taxon>Bacillati</taxon>
        <taxon>Bacillota</taxon>
        <taxon>Bacilli</taxon>
        <taxon>Lactobacillales</taxon>
        <taxon>Enterococcaceae</taxon>
        <taxon>Enterococcus</taxon>
    </lineage>
</organism>